<proteinExistence type="predicted"/>
<evidence type="ECO:0000313" key="2">
    <source>
        <dbReference type="Proteomes" id="UP000224336"/>
    </source>
</evidence>
<reference evidence="1 2" key="1">
    <citation type="journal article" date="2016" name="Sci. Rep.">
        <title>A proposed integrated approach for the preclinical evaluation of phage therapy in Pseudomonas infections.</title>
        <authorList>
            <person name="Danis-Wlodarczyk K."/>
            <person name="Vandenheuvel D."/>
            <person name="Jang H.B."/>
            <person name="Briers Y."/>
            <person name="Olszak T."/>
            <person name="Arabski M."/>
            <person name="Wasik S."/>
            <person name="Drabik M."/>
            <person name="Higgins G."/>
            <person name="Tyrrell J."/>
            <person name="Harvey B.J."/>
            <person name="Noben J.P."/>
            <person name="Lavigne R."/>
            <person name="Drulis-Kawa Z."/>
        </authorList>
    </citation>
    <scope>NUCLEOTIDE SEQUENCE [LARGE SCALE GENOMIC DNA]</scope>
</reference>
<gene>
    <name evidence="1" type="ORF">KTN4_179</name>
</gene>
<sequence length="177" mass="20130">MQDIFPYDMASRNALVKLARDDLKINFKPETVTFEDMFFSPTTIEPGRTFIEMIDITTDIKYMLTYRRLDFADPRAIGEGSILKIVGTLTPKAIAEEINRSRGWKLGPDDISFDTTPINATTDIVPYTIVAMSSSYAYYGECNILIQRIDDTSDTIRLLENGAARYLENGQIRYLES</sequence>
<organism evidence="1 2">
    <name type="scientific">Pseudomonas phage KTN4</name>
    <dbReference type="NCBI Taxonomy" id="1862701"/>
    <lineage>
        <taxon>Viruses</taxon>
        <taxon>Duplodnaviria</taxon>
        <taxon>Heunggongvirae</taxon>
        <taxon>Uroviricota</taxon>
        <taxon>Caudoviricetes</taxon>
        <taxon>Chimalliviridae</taxon>
        <taxon>Phikzvirus</taxon>
        <taxon>Phikzvirus phiKZ</taxon>
    </lineage>
</organism>
<dbReference type="Proteomes" id="UP000224336">
    <property type="component" value="Segment"/>
</dbReference>
<dbReference type="EMBL" id="KU521356">
    <property type="protein sequence ID" value="ANM44937.1"/>
    <property type="molecule type" value="Genomic_DNA"/>
</dbReference>
<accession>A0A192Y5C4</accession>
<evidence type="ECO:0000313" key="1">
    <source>
        <dbReference type="EMBL" id="ANM44937.1"/>
    </source>
</evidence>
<name>A0A192Y5C4_9CAUD</name>
<protein>
    <submittedName>
        <fullName evidence="1">Structural protein</fullName>
    </submittedName>
</protein>